<keyword evidence="3" id="KW-1185">Reference proteome</keyword>
<feature type="compositionally biased region" description="Polar residues" evidence="1">
    <location>
        <begin position="160"/>
        <end position="170"/>
    </location>
</feature>
<proteinExistence type="predicted"/>
<feature type="region of interest" description="Disordered" evidence="1">
    <location>
        <begin position="159"/>
        <end position="180"/>
    </location>
</feature>
<sequence length="180" mass="20418">VLYPELAPRKIYANKEEDMTKGKTEHEKKDKGPENSNQCIKKNNQDGQVDKVISDSFPRMLTSGKIVKNPQDWNAVVDKKDQRNNDTIKPRLDEPPNSLCGEKREEAEGTYNKEEEEEVHNSTTSSKDQVEQLNEQGYALTQGKITVEATSIGWEEAQHSRSSCHFSGQSMKIEGEYEGE</sequence>
<accession>A0ABS8TEN8</accession>
<feature type="region of interest" description="Disordered" evidence="1">
    <location>
        <begin position="71"/>
        <end position="134"/>
    </location>
</feature>
<feature type="compositionally biased region" description="Polar residues" evidence="1">
    <location>
        <begin position="121"/>
        <end position="134"/>
    </location>
</feature>
<reference evidence="2 3" key="1">
    <citation type="journal article" date="2021" name="BMC Genomics">
        <title>Datura genome reveals duplications of psychoactive alkaloid biosynthetic genes and high mutation rate following tissue culture.</title>
        <authorList>
            <person name="Rajewski A."/>
            <person name="Carter-House D."/>
            <person name="Stajich J."/>
            <person name="Litt A."/>
        </authorList>
    </citation>
    <scope>NUCLEOTIDE SEQUENCE [LARGE SCALE GENOMIC DNA]</scope>
    <source>
        <strain evidence="2">AR-01</strain>
    </source>
</reference>
<evidence type="ECO:0000313" key="2">
    <source>
        <dbReference type="EMBL" id="MCD7469927.1"/>
    </source>
</evidence>
<name>A0ABS8TEN8_DATST</name>
<feature type="non-terminal residue" evidence="2">
    <location>
        <position position="1"/>
    </location>
</feature>
<organism evidence="2 3">
    <name type="scientific">Datura stramonium</name>
    <name type="common">Jimsonweed</name>
    <name type="synonym">Common thornapple</name>
    <dbReference type="NCBI Taxonomy" id="4076"/>
    <lineage>
        <taxon>Eukaryota</taxon>
        <taxon>Viridiplantae</taxon>
        <taxon>Streptophyta</taxon>
        <taxon>Embryophyta</taxon>
        <taxon>Tracheophyta</taxon>
        <taxon>Spermatophyta</taxon>
        <taxon>Magnoliopsida</taxon>
        <taxon>eudicotyledons</taxon>
        <taxon>Gunneridae</taxon>
        <taxon>Pentapetalae</taxon>
        <taxon>asterids</taxon>
        <taxon>lamiids</taxon>
        <taxon>Solanales</taxon>
        <taxon>Solanaceae</taxon>
        <taxon>Solanoideae</taxon>
        <taxon>Datureae</taxon>
        <taxon>Datura</taxon>
    </lineage>
</organism>
<feature type="compositionally biased region" description="Basic and acidic residues" evidence="1">
    <location>
        <begin position="77"/>
        <end position="94"/>
    </location>
</feature>
<evidence type="ECO:0000256" key="1">
    <source>
        <dbReference type="SAM" id="MobiDB-lite"/>
    </source>
</evidence>
<feature type="compositionally biased region" description="Polar residues" evidence="1">
    <location>
        <begin position="34"/>
        <end position="47"/>
    </location>
</feature>
<feature type="compositionally biased region" description="Basic and acidic residues" evidence="1">
    <location>
        <begin position="13"/>
        <end position="33"/>
    </location>
</feature>
<comment type="caution">
    <text evidence="2">The sequence shown here is derived from an EMBL/GenBank/DDBJ whole genome shotgun (WGS) entry which is preliminary data.</text>
</comment>
<gene>
    <name evidence="2" type="ORF">HAX54_009344</name>
</gene>
<dbReference type="EMBL" id="JACEIK010001507">
    <property type="protein sequence ID" value="MCD7469927.1"/>
    <property type="molecule type" value="Genomic_DNA"/>
</dbReference>
<feature type="compositionally biased region" description="Basic and acidic residues" evidence="1">
    <location>
        <begin position="101"/>
        <end position="113"/>
    </location>
</feature>
<dbReference type="Proteomes" id="UP000823775">
    <property type="component" value="Unassembled WGS sequence"/>
</dbReference>
<evidence type="ECO:0000313" key="3">
    <source>
        <dbReference type="Proteomes" id="UP000823775"/>
    </source>
</evidence>
<protein>
    <submittedName>
        <fullName evidence="2">Uncharacterized protein</fullName>
    </submittedName>
</protein>
<feature type="region of interest" description="Disordered" evidence="1">
    <location>
        <begin position="1"/>
        <end position="50"/>
    </location>
</feature>